<dbReference type="Pfam" id="PF00593">
    <property type="entry name" value="TonB_dep_Rec_b-barrel"/>
    <property type="match status" value="1"/>
</dbReference>
<evidence type="ECO:0000256" key="12">
    <source>
        <dbReference type="ARBA" id="ARBA00023170"/>
    </source>
</evidence>
<dbReference type="Proteomes" id="UP000199468">
    <property type="component" value="Unassembled WGS sequence"/>
</dbReference>
<keyword evidence="10 15" id="KW-0798">TonB box</keyword>
<dbReference type="Gene3D" id="2.40.170.20">
    <property type="entry name" value="TonB-dependent receptor, beta-barrel domain"/>
    <property type="match status" value="1"/>
</dbReference>
<evidence type="ECO:0000256" key="6">
    <source>
        <dbReference type="ARBA" id="ARBA00022692"/>
    </source>
</evidence>
<dbReference type="PANTHER" id="PTHR32552">
    <property type="entry name" value="FERRICHROME IRON RECEPTOR-RELATED"/>
    <property type="match status" value="1"/>
</dbReference>
<evidence type="ECO:0000256" key="1">
    <source>
        <dbReference type="ARBA" id="ARBA00004571"/>
    </source>
</evidence>
<evidence type="ECO:0000256" key="8">
    <source>
        <dbReference type="ARBA" id="ARBA00023004"/>
    </source>
</evidence>
<keyword evidence="3 14" id="KW-0813">Transport</keyword>
<keyword evidence="4 14" id="KW-1134">Transmembrane beta strand</keyword>
<gene>
    <name evidence="19" type="ORF">SAMN05421844_104309</name>
</gene>
<sequence length="731" mass="79089">MTGINSSNRAMGRAGVALAALLVGGAGTALAQGAGATQAGTPIGLDTIEVQGERASGPVNGYVARRSDTATKTDTPIMETPQSITVVTRDQMDDQGATTVSQALRYSAGVLGETRLSSGGRYDSVFIRGFGGAGTGAGFVNNLDGLRYLRGVNFLVPSFEPWGLERVEVLRGPSSVVFGQVKPGGLVNMVSKRPRDEKHGEIQLRIGERQRAEMAFDVGGPIDPQKTWLYRVVGLGRTADTQVDYTQDQRIFIAPSVTYRPNGATTFTLMASFQRDPETGFYGFIPAVGTVLPSRNGRIRSEFFPGEPRFEGYSRNQANLGWAFEHRFNDIFTFRQNVRLSDLESRFRTVAVGGIAADQKTLTRRVTMSNEKARTAGIDNQLQADFRTGPLTHKVLFGVDGYWTDGTAFTGAGGTVQTLDYTNPIYGRLPFALPALAGTKQTTAQYGIYLQDQIKLDRLSLVVGGRFDRAEARTRAMSTGVLTKQDDTARTGRVALMYNFDNGFAPYASYSTSFDPQAGTTFAGTPFKPTEGEQFEAGFKYEPPGMNAFLQASVYQLTQTNVPTTDLAHPTFQIQTGEVRARGIEVEARATVFDNLDLVAAYTYTDAEVTKSSGVDLHKRPTVVPRHTAALWGHYTFRTGLLSGLGLGAGVRYVGSGAGDPANTFSTSAYTLVDAAISYDLAAASPALKGWKVQVNAQNLFDKEYISGCYGTTQCSFGLRRTVLATLSYRW</sequence>
<name>A0ABY0P0E7_9HYPH</name>
<dbReference type="InterPro" id="IPR010105">
    <property type="entry name" value="TonB_sidphr_rcpt"/>
</dbReference>
<dbReference type="PROSITE" id="PS52016">
    <property type="entry name" value="TONB_DEPENDENT_REC_3"/>
    <property type="match status" value="1"/>
</dbReference>
<keyword evidence="8" id="KW-0408">Iron</keyword>
<reference evidence="19 20" key="1">
    <citation type="submission" date="2016-10" db="EMBL/GenBank/DDBJ databases">
        <authorList>
            <person name="Varghese N."/>
            <person name="Submissions S."/>
        </authorList>
    </citation>
    <scope>NUCLEOTIDE SEQUENCE [LARGE SCALE GENOMIC DNA]</scope>
    <source>
        <strain evidence="19 20">DSM 26672</strain>
    </source>
</reference>
<dbReference type="CDD" id="cd01347">
    <property type="entry name" value="ligand_gated_channel"/>
    <property type="match status" value="1"/>
</dbReference>
<evidence type="ECO:0000256" key="16">
    <source>
        <dbReference type="SAM" id="SignalP"/>
    </source>
</evidence>
<evidence type="ECO:0000256" key="4">
    <source>
        <dbReference type="ARBA" id="ARBA00022452"/>
    </source>
</evidence>
<dbReference type="PANTHER" id="PTHR32552:SF68">
    <property type="entry name" value="FERRICHROME OUTER MEMBRANE TRANSPORTER_PHAGE RECEPTOR"/>
    <property type="match status" value="1"/>
</dbReference>
<dbReference type="Gene3D" id="2.170.130.10">
    <property type="entry name" value="TonB-dependent receptor, plug domain"/>
    <property type="match status" value="1"/>
</dbReference>
<dbReference type="NCBIfam" id="TIGR01783">
    <property type="entry name" value="TonB-siderophor"/>
    <property type="match status" value="1"/>
</dbReference>
<feature type="domain" description="TonB-dependent receptor-like beta-barrel" evidence="17">
    <location>
        <begin position="261"/>
        <end position="700"/>
    </location>
</feature>
<keyword evidence="9" id="KW-0406">Ion transport</keyword>
<keyword evidence="13 14" id="KW-0998">Cell outer membrane</keyword>
<evidence type="ECO:0000313" key="20">
    <source>
        <dbReference type="Proteomes" id="UP000199468"/>
    </source>
</evidence>
<dbReference type="EMBL" id="FNBZ01000004">
    <property type="protein sequence ID" value="SDG54653.1"/>
    <property type="molecule type" value="Genomic_DNA"/>
</dbReference>
<evidence type="ECO:0000259" key="17">
    <source>
        <dbReference type="Pfam" id="PF00593"/>
    </source>
</evidence>
<evidence type="ECO:0000256" key="7">
    <source>
        <dbReference type="ARBA" id="ARBA00022729"/>
    </source>
</evidence>
<protein>
    <submittedName>
        <fullName evidence="19">Iron complex outermembrane recepter protein</fullName>
    </submittedName>
</protein>
<evidence type="ECO:0000256" key="9">
    <source>
        <dbReference type="ARBA" id="ARBA00023065"/>
    </source>
</evidence>
<evidence type="ECO:0000256" key="10">
    <source>
        <dbReference type="ARBA" id="ARBA00023077"/>
    </source>
</evidence>
<keyword evidence="20" id="KW-1185">Reference proteome</keyword>
<keyword evidence="12" id="KW-0675">Receptor</keyword>
<feature type="signal peptide" evidence="16">
    <location>
        <begin position="1"/>
        <end position="31"/>
    </location>
</feature>
<dbReference type="InterPro" id="IPR037066">
    <property type="entry name" value="Plug_dom_sf"/>
</dbReference>
<evidence type="ECO:0000256" key="5">
    <source>
        <dbReference type="ARBA" id="ARBA00022496"/>
    </source>
</evidence>
<evidence type="ECO:0000256" key="13">
    <source>
        <dbReference type="ARBA" id="ARBA00023237"/>
    </source>
</evidence>
<organism evidence="19 20">
    <name type="scientific">Bosea robiniae</name>
    <dbReference type="NCBI Taxonomy" id="1036780"/>
    <lineage>
        <taxon>Bacteria</taxon>
        <taxon>Pseudomonadati</taxon>
        <taxon>Pseudomonadota</taxon>
        <taxon>Alphaproteobacteria</taxon>
        <taxon>Hyphomicrobiales</taxon>
        <taxon>Boseaceae</taxon>
        <taxon>Bosea</taxon>
    </lineage>
</organism>
<comment type="subcellular location">
    <subcellularLocation>
        <location evidence="1 14">Cell outer membrane</location>
        <topology evidence="1 14">Multi-pass membrane protein</topology>
    </subcellularLocation>
</comment>
<comment type="caution">
    <text evidence="19">The sequence shown here is derived from an EMBL/GenBank/DDBJ whole genome shotgun (WGS) entry which is preliminary data.</text>
</comment>
<keyword evidence="11 14" id="KW-0472">Membrane</keyword>
<evidence type="ECO:0000259" key="18">
    <source>
        <dbReference type="Pfam" id="PF07715"/>
    </source>
</evidence>
<feature type="domain" description="TonB-dependent receptor plug" evidence="18">
    <location>
        <begin position="77"/>
        <end position="185"/>
    </location>
</feature>
<keyword evidence="6 14" id="KW-0812">Transmembrane</keyword>
<accession>A0ABY0P0E7</accession>
<evidence type="ECO:0000256" key="11">
    <source>
        <dbReference type="ARBA" id="ARBA00023136"/>
    </source>
</evidence>
<evidence type="ECO:0000256" key="14">
    <source>
        <dbReference type="PROSITE-ProRule" id="PRU01360"/>
    </source>
</evidence>
<dbReference type="InterPro" id="IPR000531">
    <property type="entry name" value="Beta-barrel_TonB"/>
</dbReference>
<proteinExistence type="inferred from homology"/>
<dbReference type="InterPro" id="IPR012910">
    <property type="entry name" value="Plug_dom"/>
</dbReference>
<dbReference type="RefSeq" id="WP_210184288.1">
    <property type="nucleotide sequence ID" value="NZ_FNBZ01000004.1"/>
</dbReference>
<dbReference type="SUPFAM" id="SSF56935">
    <property type="entry name" value="Porins"/>
    <property type="match status" value="1"/>
</dbReference>
<evidence type="ECO:0000256" key="2">
    <source>
        <dbReference type="ARBA" id="ARBA00009810"/>
    </source>
</evidence>
<dbReference type="Pfam" id="PF07715">
    <property type="entry name" value="Plug"/>
    <property type="match status" value="1"/>
</dbReference>
<evidence type="ECO:0000256" key="15">
    <source>
        <dbReference type="RuleBase" id="RU003357"/>
    </source>
</evidence>
<evidence type="ECO:0000256" key="3">
    <source>
        <dbReference type="ARBA" id="ARBA00022448"/>
    </source>
</evidence>
<evidence type="ECO:0000313" key="19">
    <source>
        <dbReference type="EMBL" id="SDG54653.1"/>
    </source>
</evidence>
<keyword evidence="5" id="KW-0410">Iron transport</keyword>
<dbReference type="InterPro" id="IPR036942">
    <property type="entry name" value="Beta-barrel_TonB_sf"/>
</dbReference>
<feature type="chain" id="PRO_5046445692" evidence="16">
    <location>
        <begin position="32"/>
        <end position="731"/>
    </location>
</feature>
<keyword evidence="7 16" id="KW-0732">Signal</keyword>
<dbReference type="InterPro" id="IPR039426">
    <property type="entry name" value="TonB-dep_rcpt-like"/>
</dbReference>
<comment type="similarity">
    <text evidence="2 14 15">Belongs to the TonB-dependent receptor family.</text>
</comment>